<dbReference type="Proteomes" id="UP000025227">
    <property type="component" value="Unplaced"/>
</dbReference>
<evidence type="ECO:0000313" key="4">
    <source>
        <dbReference type="WBParaSite" id="HCON_00070230-00001"/>
    </source>
</evidence>
<evidence type="ECO:0000313" key="3">
    <source>
        <dbReference type="Proteomes" id="UP000025227"/>
    </source>
</evidence>
<keyword evidence="3" id="KW-1185">Reference proteome</keyword>
<accession>A0A7I5E8P8</accession>
<dbReference type="InterPro" id="IPR056044">
    <property type="entry name" value="DUF7627"/>
</dbReference>
<protein>
    <submittedName>
        <fullName evidence="4">MIF4G domain-containing protein</fullName>
    </submittedName>
</protein>
<sequence length="314" mass="34907">MSRAGRKSGTPTSRDQRLFASIQSTLNGGTVSTTTPNSRKERTKQKFNEPVEELNDLDAIITQISDLKIRSDRSALQIKRNISACSFLSQMTEDDWNEMCKSLVGTALTDGETDFVVDLFIPLMEYDVFCEVMCSELMTLCTSFVMDGPSGIGNIPAFLGAILCANWPRHMSKAIDTINPILYTSVSVIKGWILVLEEDNEAVIRAANTSTGNIDEANSSLNDSEREDPEIVNRCAHSVCLLCESAQRSLWMKWPELCDEIYAVIKPCITHNQIITGDVKSGLLHTIMCLNAWTRTKAVTMKNTQTQTVRSNFS</sequence>
<feature type="compositionally biased region" description="Polar residues" evidence="1">
    <location>
        <begin position="24"/>
        <end position="37"/>
    </location>
</feature>
<dbReference type="OrthoDB" id="5820655at2759"/>
<feature type="compositionally biased region" description="Basic and acidic residues" evidence="1">
    <location>
        <begin position="38"/>
        <end position="48"/>
    </location>
</feature>
<organism evidence="3 4">
    <name type="scientific">Haemonchus contortus</name>
    <name type="common">Barber pole worm</name>
    <dbReference type="NCBI Taxonomy" id="6289"/>
    <lineage>
        <taxon>Eukaryota</taxon>
        <taxon>Metazoa</taxon>
        <taxon>Ecdysozoa</taxon>
        <taxon>Nematoda</taxon>
        <taxon>Chromadorea</taxon>
        <taxon>Rhabditida</taxon>
        <taxon>Rhabditina</taxon>
        <taxon>Rhabditomorpha</taxon>
        <taxon>Strongyloidea</taxon>
        <taxon>Trichostrongylidae</taxon>
        <taxon>Haemonchus</taxon>
    </lineage>
</organism>
<dbReference type="OMA" id="NEMCKSL"/>
<dbReference type="AlphaFoldDB" id="A0A7I5E8P8"/>
<evidence type="ECO:0000256" key="1">
    <source>
        <dbReference type="SAM" id="MobiDB-lite"/>
    </source>
</evidence>
<reference evidence="4" key="1">
    <citation type="submission" date="2020-12" db="UniProtKB">
        <authorList>
            <consortium name="WormBaseParasite"/>
        </authorList>
    </citation>
    <scope>IDENTIFICATION</scope>
    <source>
        <strain evidence="4">MHco3</strain>
    </source>
</reference>
<feature type="domain" description="DUF7627" evidence="2">
    <location>
        <begin position="60"/>
        <end position="301"/>
    </location>
</feature>
<feature type="region of interest" description="Disordered" evidence="1">
    <location>
        <begin position="24"/>
        <end position="48"/>
    </location>
</feature>
<dbReference type="Pfam" id="PF24628">
    <property type="entry name" value="DUF7627"/>
    <property type="match status" value="1"/>
</dbReference>
<proteinExistence type="predicted"/>
<dbReference type="WBParaSite" id="HCON_00070230-00001">
    <property type="protein sequence ID" value="HCON_00070230-00001"/>
    <property type="gene ID" value="HCON_00070230"/>
</dbReference>
<evidence type="ECO:0000259" key="2">
    <source>
        <dbReference type="Pfam" id="PF24628"/>
    </source>
</evidence>
<name>A0A7I5E8P8_HAECO</name>